<reference evidence="19" key="1">
    <citation type="submission" date="2011-04" db="EMBL/GenBank/DDBJ databases">
        <title>The complete genome of Thermodesulfatator indicus DSM 15286.</title>
        <authorList>
            <person name="Lucas S."/>
            <person name="Copeland A."/>
            <person name="Lapidus A."/>
            <person name="Bruce D."/>
            <person name="Goodwin L."/>
            <person name="Pitluck S."/>
            <person name="Peters L."/>
            <person name="Kyrpides N."/>
            <person name="Mavromatis K."/>
            <person name="Pagani I."/>
            <person name="Ivanova N."/>
            <person name="Saunders L."/>
            <person name="Detter J.C."/>
            <person name="Tapia R."/>
            <person name="Han C."/>
            <person name="Land M."/>
            <person name="Hauser L."/>
            <person name="Markowitz V."/>
            <person name="Cheng J.-F."/>
            <person name="Hugenholtz P."/>
            <person name="Woyke T."/>
            <person name="Wu D."/>
            <person name="Spring S."/>
            <person name="Schroeder M."/>
            <person name="Brambilla E."/>
            <person name="Klenk H.-P."/>
            <person name="Eisen J.A."/>
        </authorList>
    </citation>
    <scope>NUCLEOTIDE SEQUENCE [LARGE SCALE GENOMIC DNA]</scope>
    <source>
        <strain evidence="19">DSM 15286 / JCM 11887 / CIR29812</strain>
    </source>
</reference>
<dbReference type="InterPro" id="IPR029044">
    <property type="entry name" value="Nucleotide-diphossugar_trans"/>
</dbReference>
<dbReference type="InParanoid" id="F8A968"/>
<dbReference type="InterPro" id="IPR050065">
    <property type="entry name" value="GlmU-like"/>
</dbReference>
<comment type="pathway">
    <text evidence="2">Nucleotide-sugar biosynthesis; UDP-N-acetyl-alpha-D-glucosamine biosynthesis; N-acetyl-alpha-D-glucosamine 1-phosphate from alpha-D-glucosamine 6-phosphate (route II): step 2/2.</text>
</comment>
<evidence type="ECO:0000256" key="13">
    <source>
        <dbReference type="ARBA" id="ARBA00023316"/>
    </source>
</evidence>
<evidence type="ECO:0000256" key="2">
    <source>
        <dbReference type="ARBA" id="ARBA00005166"/>
    </source>
</evidence>
<dbReference type="eggNOG" id="COG1207">
    <property type="taxonomic scope" value="Bacteria"/>
</dbReference>
<protein>
    <submittedName>
        <fullName evidence="18">Glucosamine-1-phosphate N-acetyltransferase</fullName>
        <ecNumber evidence="18">2.3.1.157</ecNumber>
    </submittedName>
</protein>
<keyword evidence="8" id="KW-0460">Magnesium</keyword>
<dbReference type="PATRIC" id="fig|667014.3.peg.1374"/>
<dbReference type="EMBL" id="CP002683">
    <property type="protein sequence ID" value="AEH45203.1"/>
    <property type="molecule type" value="Genomic_DNA"/>
</dbReference>
<comment type="function">
    <text evidence="16">Catalyzes the last two sequential reactions in the de novo biosynthetic pathway for UDP-N-acetylglucosamine (UDP-GlcNAc). The C-terminal domain catalyzes the transfer of acetyl group from acetyl coenzyme A to glucosamine-1-phosphate (GlcN-1-P) to produce N-acetylglucosamine-1-phosphate (GlcNAc-1-P), which is converted into UDP-GlcNAc by the transfer of uridine 5-monophosphate (from uridine 5-triphosphate), a reaction catalyzed by the N-terminal domain.</text>
</comment>
<evidence type="ECO:0000259" key="17">
    <source>
        <dbReference type="Pfam" id="PF00483"/>
    </source>
</evidence>
<dbReference type="GO" id="GO:0003977">
    <property type="term" value="F:UDP-N-acetylglucosamine diphosphorylase activity"/>
    <property type="evidence" value="ECO:0007669"/>
    <property type="project" value="UniProtKB-EC"/>
</dbReference>
<dbReference type="PANTHER" id="PTHR43584:SF3">
    <property type="entry name" value="BIFUNCTIONAL PROTEIN GLMU"/>
    <property type="match status" value="1"/>
</dbReference>
<feature type="domain" description="Nucleotidyl transferase" evidence="17">
    <location>
        <begin position="5"/>
        <end position="230"/>
    </location>
</feature>
<comment type="catalytic activity">
    <reaction evidence="14">
        <text>alpha-D-glucosamine 1-phosphate + acetyl-CoA = N-acetyl-alpha-D-glucosamine 1-phosphate + CoA + H(+)</text>
        <dbReference type="Rhea" id="RHEA:13725"/>
        <dbReference type="ChEBI" id="CHEBI:15378"/>
        <dbReference type="ChEBI" id="CHEBI:57287"/>
        <dbReference type="ChEBI" id="CHEBI:57288"/>
        <dbReference type="ChEBI" id="CHEBI:57776"/>
        <dbReference type="ChEBI" id="CHEBI:58516"/>
        <dbReference type="EC" id="2.3.1.157"/>
    </reaction>
</comment>
<dbReference type="CDD" id="cd02540">
    <property type="entry name" value="GT2_GlmU_N_bac"/>
    <property type="match status" value="1"/>
</dbReference>
<keyword evidence="7" id="KW-0479">Metal-binding</keyword>
<dbReference type="PANTHER" id="PTHR43584">
    <property type="entry name" value="NUCLEOTIDYL TRANSFERASE"/>
    <property type="match status" value="1"/>
</dbReference>
<dbReference type="AlphaFoldDB" id="F8A968"/>
<keyword evidence="19" id="KW-1185">Reference proteome</keyword>
<evidence type="ECO:0000256" key="5">
    <source>
        <dbReference type="ARBA" id="ARBA00022679"/>
    </source>
</evidence>
<dbReference type="KEGG" id="tid:Thein_1336"/>
<dbReference type="HOGENOM" id="CLU_029499_15_0_0"/>
<evidence type="ECO:0000256" key="11">
    <source>
        <dbReference type="ARBA" id="ARBA00023268"/>
    </source>
</evidence>
<keyword evidence="10" id="KW-0573">Peptidoglycan synthesis</keyword>
<proteinExistence type="predicted"/>
<keyword evidence="13" id="KW-0961">Cell wall biogenesis/degradation</keyword>
<dbReference type="Gene3D" id="3.90.550.10">
    <property type="entry name" value="Spore Coat Polysaccharide Biosynthesis Protein SpsA, Chain A"/>
    <property type="match status" value="1"/>
</dbReference>
<comment type="catalytic activity">
    <reaction evidence="15">
        <text>N-acetyl-alpha-D-glucosamine 1-phosphate + UTP + H(+) = UDP-N-acetyl-alpha-D-glucosamine + diphosphate</text>
        <dbReference type="Rhea" id="RHEA:13509"/>
        <dbReference type="ChEBI" id="CHEBI:15378"/>
        <dbReference type="ChEBI" id="CHEBI:33019"/>
        <dbReference type="ChEBI" id="CHEBI:46398"/>
        <dbReference type="ChEBI" id="CHEBI:57705"/>
        <dbReference type="ChEBI" id="CHEBI:57776"/>
        <dbReference type="EC" id="2.7.7.23"/>
    </reaction>
</comment>
<keyword evidence="6" id="KW-0548">Nucleotidyltransferase</keyword>
<dbReference type="Gene3D" id="2.160.10.10">
    <property type="entry name" value="Hexapeptide repeat proteins"/>
    <property type="match status" value="1"/>
</dbReference>
<dbReference type="EC" id="2.3.1.157" evidence="18"/>
<reference evidence="18 19" key="2">
    <citation type="journal article" date="2012" name="Stand. Genomic Sci.">
        <title>Complete genome sequence of the thermophilic sulfate-reducing ocean bacterium Thermodesulfatator indicus type strain (CIR29812(T)).</title>
        <authorList>
            <person name="Anderson I."/>
            <person name="Saunders E."/>
            <person name="Lapidus A."/>
            <person name="Nolan M."/>
            <person name="Lucas S."/>
            <person name="Tice H."/>
            <person name="Del Rio T.G."/>
            <person name="Cheng J.F."/>
            <person name="Han C."/>
            <person name="Tapia R."/>
            <person name="Goodwin L.A."/>
            <person name="Pitluck S."/>
            <person name="Liolios K."/>
            <person name="Mavromatis K."/>
            <person name="Pagani I."/>
            <person name="Ivanova N."/>
            <person name="Mikhailova N."/>
            <person name="Pati A."/>
            <person name="Chen A."/>
            <person name="Palaniappan K."/>
            <person name="Land M."/>
            <person name="Hauser L."/>
            <person name="Jeffries C.D."/>
            <person name="Chang Y.J."/>
            <person name="Brambilla E.M."/>
            <person name="Rohde M."/>
            <person name="Spring S."/>
            <person name="Goker M."/>
            <person name="Detter J.C."/>
            <person name="Woyke T."/>
            <person name="Bristow J."/>
            <person name="Eisen J.A."/>
            <person name="Markowitz V."/>
            <person name="Hugenholtz P."/>
            <person name="Kyrpides N.C."/>
            <person name="Klenk H.P."/>
        </authorList>
    </citation>
    <scope>NUCLEOTIDE SEQUENCE [LARGE SCALE GENOMIC DNA]</scope>
    <source>
        <strain evidence="19">DSM 15286 / JCM 11887 / CIR29812</strain>
    </source>
</reference>
<keyword evidence="11" id="KW-0511">Multifunctional enzyme</keyword>
<dbReference type="OrthoDB" id="9775031at2"/>
<keyword evidence="9" id="KW-0133">Cell shape</keyword>
<dbReference type="GO" id="GO:0046872">
    <property type="term" value="F:metal ion binding"/>
    <property type="evidence" value="ECO:0007669"/>
    <property type="project" value="UniProtKB-KW"/>
</dbReference>
<evidence type="ECO:0000256" key="9">
    <source>
        <dbReference type="ARBA" id="ARBA00022960"/>
    </source>
</evidence>
<name>F8A968_THEID</name>
<evidence type="ECO:0000256" key="10">
    <source>
        <dbReference type="ARBA" id="ARBA00022984"/>
    </source>
</evidence>
<evidence type="ECO:0000256" key="4">
    <source>
        <dbReference type="ARBA" id="ARBA00022490"/>
    </source>
</evidence>
<dbReference type="Proteomes" id="UP000006793">
    <property type="component" value="Chromosome"/>
</dbReference>
<gene>
    <name evidence="18" type="ordered locus">Thein_1336</name>
</gene>
<evidence type="ECO:0000313" key="18">
    <source>
        <dbReference type="EMBL" id="AEH45203.1"/>
    </source>
</evidence>
<dbReference type="STRING" id="667014.Thein_1336"/>
<evidence type="ECO:0000256" key="12">
    <source>
        <dbReference type="ARBA" id="ARBA00023315"/>
    </source>
</evidence>
<evidence type="ECO:0000256" key="8">
    <source>
        <dbReference type="ARBA" id="ARBA00022842"/>
    </source>
</evidence>
<dbReference type="GO" id="GO:0008360">
    <property type="term" value="P:regulation of cell shape"/>
    <property type="evidence" value="ECO:0007669"/>
    <property type="project" value="UniProtKB-KW"/>
</dbReference>
<accession>F8A968</accession>
<evidence type="ECO:0000256" key="7">
    <source>
        <dbReference type="ARBA" id="ARBA00022723"/>
    </source>
</evidence>
<dbReference type="GO" id="GO:0009252">
    <property type="term" value="P:peptidoglycan biosynthetic process"/>
    <property type="evidence" value="ECO:0007669"/>
    <property type="project" value="UniProtKB-KW"/>
</dbReference>
<evidence type="ECO:0000256" key="14">
    <source>
        <dbReference type="ARBA" id="ARBA00048247"/>
    </source>
</evidence>
<dbReference type="SUPFAM" id="SSF51161">
    <property type="entry name" value="Trimeric LpxA-like enzymes"/>
    <property type="match status" value="1"/>
</dbReference>
<comment type="pathway">
    <text evidence="3">Nucleotide-sugar biosynthesis; UDP-N-acetyl-alpha-D-glucosamine biosynthesis; UDP-N-acetyl-alpha-D-glucosamine from N-acetyl-alpha-D-glucosamine 1-phosphate: step 1/1.</text>
</comment>
<keyword evidence="12 18" id="KW-0012">Acyltransferase</keyword>
<dbReference type="InterPro" id="IPR005835">
    <property type="entry name" value="NTP_transferase_dom"/>
</dbReference>
<evidence type="ECO:0000256" key="15">
    <source>
        <dbReference type="ARBA" id="ARBA00048493"/>
    </source>
</evidence>
<dbReference type="SUPFAM" id="SSF53448">
    <property type="entry name" value="Nucleotide-diphospho-sugar transferases"/>
    <property type="match status" value="1"/>
</dbReference>
<evidence type="ECO:0000256" key="3">
    <source>
        <dbReference type="ARBA" id="ARBA00005208"/>
    </source>
</evidence>
<keyword evidence="5 18" id="KW-0808">Transferase</keyword>
<evidence type="ECO:0000313" key="19">
    <source>
        <dbReference type="Proteomes" id="UP000006793"/>
    </source>
</evidence>
<evidence type="ECO:0000256" key="6">
    <source>
        <dbReference type="ARBA" id="ARBA00022695"/>
    </source>
</evidence>
<dbReference type="PaxDb" id="667014-Thein_1336"/>
<dbReference type="GO" id="GO:0071555">
    <property type="term" value="P:cell wall organization"/>
    <property type="evidence" value="ECO:0007669"/>
    <property type="project" value="UniProtKB-KW"/>
</dbReference>
<keyword evidence="4" id="KW-0963">Cytoplasm</keyword>
<evidence type="ECO:0000256" key="16">
    <source>
        <dbReference type="ARBA" id="ARBA00049628"/>
    </source>
</evidence>
<dbReference type="InterPro" id="IPR011004">
    <property type="entry name" value="Trimer_LpxA-like_sf"/>
</dbReference>
<sequence length="321" mass="35497">MSLSVIVLAAGKGTRMKSPLPKVLHLLAGEPLIIHVLETVFPLKPAQIAVVIGYKKERVKEILSSYAVEIAVQAEQLGTGHAVAITEQIFSNFEGDVLVLCGDTPLLRLDTIVSLVELHQRNNAVATVLTADFPEPRGYGRIVRDEMGMLAAIVEEKDASPAEKNIREINSGTYIFKKDFLFEALKQVKNDNAQGEYYLTDVIKIARTKGLPVAALKTNDFEDVLGVNSQFELARAEAIFQRRLREKFMANGVSFIFPDHVYIERQVKIAPGVVIYPFVSLRGKTFIEAEAIIESHCDLKDVRVLPGTRVKSGTILENAII</sequence>
<dbReference type="RefSeq" id="WP_013907945.1">
    <property type="nucleotide sequence ID" value="NC_015681.1"/>
</dbReference>
<dbReference type="Pfam" id="PF00483">
    <property type="entry name" value="NTP_transferase"/>
    <property type="match status" value="1"/>
</dbReference>
<evidence type="ECO:0000256" key="1">
    <source>
        <dbReference type="ARBA" id="ARBA00001946"/>
    </source>
</evidence>
<dbReference type="GO" id="GO:0019134">
    <property type="term" value="F:glucosamine-1-phosphate N-acetyltransferase activity"/>
    <property type="evidence" value="ECO:0007669"/>
    <property type="project" value="UniProtKB-EC"/>
</dbReference>
<organism evidence="18 19">
    <name type="scientific">Thermodesulfatator indicus (strain DSM 15286 / JCM 11887 / CIR29812)</name>
    <dbReference type="NCBI Taxonomy" id="667014"/>
    <lineage>
        <taxon>Bacteria</taxon>
        <taxon>Pseudomonadati</taxon>
        <taxon>Thermodesulfobacteriota</taxon>
        <taxon>Thermodesulfobacteria</taxon>
        <taxon>Thermodesulfobacteriales</taxon>
        <taxon>Thermodesulfatatoraceae</taxon>
        <taxon>Thermodesulfatator</taxon>
    </lineage>
</organism>
<comment type="cofactor">
    <cofactor evidence="1">
        <name>Mg(2+)</name>
        <dbReference type="ChEBI" id="CHEBI:18420"/>
    </cofactor>
</comment>
<dbReference type="FunCoup" id="F8A968">
    <property type="interactions" value="427"/>
</dbReference>